<dbReference type="Pfam" id="PF01423">
    <property type="entry name" value="LSM"/>
    <property type="match status" value="1"/>
</dbReference>
<keyword evidence="4 9" id="KW-0747">Spliceosome</keyword>
<dbReference type="FunFam" id="2.30.30.100:FF:000027">
    <property type="entry name" value="U6 snRNA-associated Sm-like protein LSm8"/>
    <property type="match status" value="1"/>
</dbReference>
<evidence type="ECO:0000256" key="1">
    <source>
        <dbReference type="ARBA" id="ARBA00004123"/>
    </source>
</evidence>
<dbReference type="STRING" id="342668.A0A1B8GA20"/>
<evidence type="ECO:0000313" key="12">
    <source>
        <dbReference type="Proteomes" id="UP000091956"/>
    </source>
</evidence>
<feature type="domain" description="Sm" evidence="10">
    <location>
        <begin position="1"/>
        <end position="77"/>
    </location>
</feature>
<dbReference type="GO" id="GO:0005688">
    <property type="term" value="C:U6 snRNP"/>
    <property type="evidence" value="ECO:0007669"/>
    <property type="project" value="UniProtKB-UniRule"/>
</dbReference>
<dbReference type="AlphaFoldDB" id="A0A1B8GA20"/>
<dbReference type="GO" id="GO:0003729">
    <property type="term" value="F:mRNA binding"/>
    <property type="evidence" value="ECO:0007669"/>
    <property type="project" value="TreeGrafter"/>
</dbReference>
<dbReference type="Proteomes" id="UP000091956">
    <property type="component" value="Unassembled WGS sequence"/>
</dbReference>
<gene>
    <name evidence="9" type="primary">LSM8</name>
    <name evidence="11" type="ORF">VE01_09852</name>
</gene>
<proteinExistence type="inferred from homology"/>
<evidence type="ECO:0000313" key="11">
    <source>
        <dbReference type="EMBL" id="OBT92668.1"/>
    </source>
</evidence>
<dbReference type="PANTHER" id="PTHR15588">
    <property type="entry name" value="LSM1"/>
    <property type="match status" value="1"/>
</dbReference>
<dbReference type="Gene3D" id="2.30.30.100">
    <property type="match status" value="1"/>
</dbReference>
<evidence type="ECO:0000256" key="6">
    <source>
        <dbReference type="ARBA" id="ARBA00023187"/>
    </source>
</evidence>
<dbReference type="PROSITE" id="PS52002">
    <property type="entry name" value="SM"/>
    <property type="match status" value="1"/>
</dbReference>
<evidence type="ECO:0000256" key="3">
    <source>
        <dbReference type="ARBA" id="ARBA00022664"/>
    </source>
</evidence>
<dbReference type="PANTHER" id="PTHR15588:SF9">
    <property type="entry name" value="U6 SNRNA-ASSOCIATED SM-LIKE PROTEIN LSM8"/>
    <property type="match status" value="1"/>
</dbReference>
<dbReference type="InterPro" id="IPR047575">
    <property type="entry name" value="Sm"/>
</dbReference>
<dbReference type="InterPro" id="IPR001163">
    <property type="entry name" value="Sm_dom_euk/arc"/>
</dbReference>
<keyword evidence="6 9" id="KW-0508">mRNA splicing</keyword>
<dbReference type="GeneID" id="28843238"/>
<comment type="subcellular location">
    <subcellularLocation>
        <location evidence="1 9">Nucleus</location>
    </subcellularLocation>
</comment>
<protein>
    <recommendedName>
        <fullName evidence="9">LSM2-LSM8 complex subunit LSM8</fullName>
    </recommendedName>
</protein>
<dbReference type="GO" id="GO:0046540">
    <property type="term" value="C:U4/U6 x U5 tri-snRNP complex"/>
    <property type="evidence" value="ECO:0007669"/>
    <property type="project" value="UniProtKB-UniRule"/>
</dbReference>
<dbReference type="OrthoDB" id="422364at2759"/>
<dbReference type="RefSeq" id="XP_018126401.1">
    <property type="nucleotide sequence ID" value="XM_018279259.1"/>
</dbReference>
<dbReference type="InterPro" id="IPR044642">
    <property type="entry name" value="PTHR15588"/>
</dbReference>
<dbReference type="SUPFAM" id="SSF50182">
    <property type="entry name" value="Sm-like ribonucleoproteins"/>
    <property type="match status" value="1"/>
</dbReference>
<keyword evidence="5 9" id="KW-0694">RNA-binding</keyword>
<dbReference type="InterPro" id="IPR034103">
    <property type="entry name" value="Lsm8"/>
</dbReference>
<keyword evidence="8 9" id="KW-0687">Ribonucleoprotein</keyword>
<evidence type="ECO:0000256" key="5">
    <source>
        <dbReference type="ARBA" id="ARBA00022884"/>
    </source>
</evidence>
<evidence type="ECO:0000259" key="10">
    <source>
        <dbReference type="PROSITE" id="PS52002"/>
    </source>
</evidence>
<accession>A0A1B8GA20</accession>
<dbReference type="SMART" id="SM00651">
    <property type="entry name" value="Sm"/>
    <property type="match status" value="1"/>
</dbReference>
<sequence>MSLEGYINKKVVVLTCDSRTLVGMLLSCDQMTNLVLGQTTERIIRPHDDEEPSSEVEHGLYIVRGDNVTVVGLVDEELDESINWNEVRGAVIGGVKHSA</sequence>
<reference evidence="11 12" key="1">
    <citation type="submission" date="2016-03" db="EMBL/GenBank/DDBJ databases">
        <title>Comparative genomics of Pseudogymnoascus destructans, the fungus causing white-nose syndrome of bats.</title>
        <authorList>
            <person name="Palmer J.M."/>
            <person name="Drees K.P."/>
            <person name="Foster J.T."/>
            <person name="Lindner D.L."/>
        </authorList>
    </citation>
    <scope>NUCLEOTIDE SEQUENCE [LARGE SCALE GENOMIC DNA]</scope>
    <source>
        <strain evidence="11 12">UAMH 10579</strain>
    </source>
</reference>
<comment type="subunit">
    <text evidence="9">LSm subunits form a heteromer with a doughnut shape.</text>
</comment>
<dbReference type="GO" id="GO:0000398">
    <property type="term" value="P:mRNA splicing, via spliceosome"/>
    <property type="evidence" value="ECO:0007669"/>
    <property type="project" value="UniProtKB-UniRule"/>
</dbReference>
<evidence type="ECO:0000256" key="2">
    <source>
        <dbReference type="ARBA" id="ARBA00006850"/>
    </source>
</evidence>
<reference evidence="12" key="2">
    <citation type="journal article" date="2018" name="Nat. Commun.">
        <title>Extreme sensitivity to ultraviolet light in the fungal pathogen causing white-nose syndrome of bats.</title>
        <authorList>
            <person name="Palmer J.M."/>
            <person name="Drees K.P."/>
            <person name="Foster J.T."/>
            <person name="Lindner D.L."/>
        </authorList>
    </citation>
    <scope>NUCLEOTIDE SEQUENCE [LARGE SCALE GENOMIC DNA]</scope>
    <source>
        <strain evidence="12">UAMH 10579</strain>
    </source>
</reference>
<evidence type="ECO:0000256" key="4">
    <source>
        <dbReference type="ARBA" id="ARBA00022728"/>
    </source>
</evidence>
<dbReference type="InterPro" id="IPR010920">
    <property type="entry name" value="LSM_dom_sf"/>
</dbReference>
<dbReference type="EMBL" id="KV460264">
    <property type="protein sequence ID" value="OBT92668.1"/>
    <property type="molecule type" value="Genomic_DNA"/>
</dbReference>
<evidence type="ECO:0000256" key="9">
    <source>
        <dbReference type="RuleBase" id="RU365048"/>
    </source>
</evidence>
<comment type="similarity">
    <text evidence="2 9">Belongs to the snRNP Sm proteins family.</text>
</comment>
<keyword evidence="12" id="KW-1185">Reference proteome</keyword>
<comment type="function">
    <text evidence="9">Plays role in pre-mRNA splicing as component of the U4/U6-U5 tri-snRNP complex that is involved in spliceosome assembly, and as component of the precatalytic spliceosome (spliceosome B complex). The heptameric LSM2-8 complex binds specifically to the 3'-terminal U-tract of U6 snRNA.</text>
</comment>
<name>A0A1B8GA20_9PEZI</name>
<keyword evidence="3 9" id="KW-0507">mRNA processing</keyword>
<evidence type="ECO:0000256" key="8">
    <source>
        <dbReference type="ARBA" id="ARBA00023274"/>
    </source>
</evidence>
<evidence type="ECO:0000256" key="7">
    <source>
        <dbReference type="ARBA" id="ARBA00023242"/>
    </source>
</evidence>
<organism evidence="11 12">
    <name type="scientific">Pseudogymnoascus verrucosus</name>
    <dbReference type="NCBI Taxonomy" id="342668"/>
    <lineage>
        <taxon>Eukaryota</taxon>
        <taxon>Fungi</taxon>
        <taxon>Dikarya</taxon>
        <taxon>Ascomycota</taxon>
        <taxon>Pezizomycotina</taxon>
        <taxon>Leotiomycetes</taxon>
        <taxon>Thelebolales</taxon>
        <taxon>Thelebolaceae</taxon>
        <taxon>Pseudogymnoascus</taxon>
    </lineage>
</organism>
<dbReference type="GO" id="GO:0071011">
    <property type="term" value="C:precatalytic spliceosome"/>
    <property type="evidence" value="ECO:0007669"/>
    <property type="project" value="TreeGrafter"/>
</dbReference>
<dbReference type="CDD" id="cd01727">
    <property type="entry name" value="LSm8"/>
    <property type="match status" value="1"/>
</dbReference>
<keyword evidence="7 9" id="KW-0539">Nucleus</keyword>